<keyword evidence="1" id="KW-0805">Transcription regulation</keyword>
<dbReference type="SMART" id="SM00345">
    <property type="entry name" value="HTH_GNTR"/>
    <property type="match status" value="1"/>
</dbReference>
<dbReference type="PANTHER" id="PTHR43537">
    <property type="entry name" value="TRANSCRIPTIONAL REGULATOR, GNTR FAMILY"/>
    <property type="match status" value="1"/>
</dbReference>
<dbReference type="CDD" id="cd07377">
    <property type="entry name" value="WHTH_GntR"/>
    <property type="match status" value="1"/>
</dbReference>
<keyword evidence="3" id="KW-0804">Transcription</keyword>
<dbReference type="Pfam" id="PF00392">
    <property type="entry name" value="GntR"/>
    <property type="match status" value="1"/>
</dbReference>
<accession>A0A852QYI4</accession>
<dbReference type="InterPro" id="IPR036388">
    <property type="entry name" value="WH-like_DNA-bd_sf"/>
</dbReference>
<dbReference type="RefSeq" id="WP_185985750.1">
    <property type="nucleotide sequence ID" value="NZ_BAAALZ010000004.1"/>
</dbReference>
<dbReference type="PANTHER" id="PTHR43537:SF45">
    <property type="entry name" value="GNTR FAMILY REGULATORY PROTEIN"/>
    <property type="match status" value="1"/>
</dbReference>
<dbReference type="GO" id="GO:0003677">
    <property type="term" value="F:DNA binding"/>
    <property type="evidence" value="ECO:0007669"/>
    <property type="project" value="UniProtKB-KW"/>
</dbReference>
<dbReference type="EMBL" id="JACCBD010000001">
    <property type="protein sequence ID" value="NYD25207.1"/>
    <property type="molecule type" value="Genomic_DNA"/>
</dbReference>
<evidence type="ECO:0000259" key="4">
    <source>
        <dbReference type="PROSITE" id="PS50949"/>
    </source>
</evidence>
<reference evidence="5 6" key="1">
    <citation type="submission" date="2020-07" db="EMBL/GenBank/DDBJ databases">
        <title>Sequencing the genomes of 1000 actinobacteria strains.</title>
        <authorList>
            <person name="Klenk H.-P."/>
        </authorList>
    </citation>
    <scope>NUCLEOTIDE SEQUENCE [LARGE SCALE GENOMIC DNA]</scope>
    <source>
        <strain evidence="5 6">DSM 17380</strain>
    </source>
</reference>
<dbReference type="Gene3D" id="1.10.10.10">
    <property type="entry name" value="Winged helix-like DNA-binding domain superfamily/Winged helix DNA-binding domain"/>
    <property type="match status" value="1"/>
</dbReference>
<dbReference type="Proteomes" id="UP000586095">
    <property type="component" value="Unassembled WGS sequence"/>
</dbReference>
<gene>
    <name evidence="5" type="ORF">BJ960_000010</name>
</gene>
<sequence length="225" mass="24807">MAAHRDSVAQRPLLRQHVYDRLLEKLIDGTLAPGMRLRDDELAGMMSVSRTPVREAIAQLSAAGLVETAPNRYTRVTELFSPELPTILDTFEALCALAIANAAPALRSVRGIDAEVMLFRIERELTENPFEAMIMIGRFCGRYVTSPTLVQLIEVAQPRLLRIAAQRPEVLRAREVLSAAERALEALRRCDPVTLGDEFSKGFAAIREGIIGLAEGAWLNAQSSI</sequence>
<feature type="domain" description="HTH gntR-type" evidence="4">
    <location>
        <begin position="12"/>
        <end position="79"/>
    </location>
</feature>
<proteinExistence type="predicted"/>
<dbReference type="AlphaFoldDB" id="A0A852QYI4"/>
<dbReference type="GO" id="GO:0003700">
    <property type="term" value="F:DNA-binding transcription factor activity"/>
    <property type="evidence" value="ECO:0007669"/>
    <property type="project" value="InterPro"/>
</dbReference>
<evidence type="ECO:0000256" key="1">
    <source>
        <dbReference type="ARBA" id="ARBA00023015"/>
    </source>
</evidence>
<evidence type="ECO:0000313" key="5">
    <source>
        <dbReference type="EMBL" id="NYD25207.1"/>
    </source>
</evidence>
<evidence type="ECO:0000313" key="6">
    <source>
        <dbReference type="Proteomes" id="UP000586095"/>
    </source>
</evidence>
<dbReference type="InterPro" id="IPR000524">
    <property type="entry name" value="Tscrpt_reg_HTH_GntR"/>
</dbReference>
<dbReference type="PROSITE" id="PS50949">
    <property type="entry name" value="HTH_GNTR"/>
    <property type="match status" value="1"/>
</dbReference>
<name>A0A852QYI4_9MICO</name>
<organism evidence="5 6">
    <name type="scientific">Leucobacter aridicollis</name>
    <dbReference type="NCBI Taxonomy" id="283878"/>
    <lineage>
        <taxon>Bacteria</taxon>
        <taxon>Bacillati</taxon>
        <taxon>Actinomycetota</taxon>
        <taxon>Actinomycetes</taxon>
        <taxon>Micrococcales</taxon>
        <taxon>Microbacteriaceae</taxon>
        <taxon>Leucobacter</taxon>
    </lineage>
</organism>
<keyword evidence="6" id="KW-1185">Reference proteome</keyword>
<evidence type="ECO:0000256" key="3">
    <source>
        <dbReference type="ARBA" id="ARBA00023163"/>
    </source>
</evidence>
<comment type="caution">
    <text evidence="5">The sequence shown here is derived from an EMBL/GenBank/DDBJ whole genome shotgun (WGS) entry which is preliminary data.</text>
</comment>
<dbReference type="InterPro" id="IPR036390">
    <property type="entry name" value="WH_DNA-bd_sf"/>
</dbReference>
<evidence type="ECO:0000256" key="2">
    <source>
        <dbReference type="ARBA" id="ARBA00023125"/>
    </source>
</evidence>
<protein>
    <submittedName>
        <fullName evidence="5">DNA-binding GntR family transcriptional regulator</fullName>
    </submittedName>
</protein>
<keyword evidence="2 5" id="KW-0238">DNA-binding</keyword>
<dbReference type="SUPFAM" id="SSF46785">
    <property type="entry name" value="Winged helix' DNA-binding domain"/>
    <property type="match status" value="1"/>
</dbReference>